<dbReference type="Proteomes" id="UP000320876">
    <property type="component" value="Unassembled WGS sequence"/>
</dbReference>
<protein>
    <submittedName>
        <fullName evidence="2">Oxidase EvaA</fullName>
    </submittedName>
</protein>
<evidence type="ECO:0000259" key="1">
    <source>
        <dbReference type="Pfam" id="PF03559"/>
    </source>
</evidence>
<feature type="domain" description="dTDP-4-dehydro-6-deoxy-alpha-D-glucopyranose 2,3-dehydratase" evidence="1">
    <location>
        <begin position="32"/>
        <end position="236"/>
    </location>
</feature>
<dbReference type="OrthoDB" id="9814961at2"/>
<gene>
    <name evidence="2" type="ORF">FB471_0016</name>
</gene>
<dbReference type="InterPro" id="IPR005212">
    <property type="entry name" value="EvaA-like"/>
</dbReference>
<dbReference type="Pfam" id="PF03559">
    <property type="entry name" value="Hexose_dehydrat"/>
    <property type="match status" value="2"/>
</dbReference>
<dbReference type="AlphaFoldDB" id="A0A542DBF3"/>
<keyword evidence="3" id="KW-1185">Reference proteome</keyword>
<reference evidence="2 3" key="1">
    <citation type="submission" date="2019-06" db="EMBL/GenBank/DDBJ databases">
        <title>Sequencing the genomes of 1000 actinobacteria strains.</title>
        <authorList>
            <person name="Klenk H.-P."/>
        </authorList>
    </citation>
    <scope>NUCLEOTIDE SEQUENCE [LARGE SCALE GENOMIC DNA]</scope>
    <source>
        <strain evidence="2 3">DSM 45679</strain>
    </source>
</reference>
<evidence type="ECO:0000313" key="3">
    <source>
        <dbReference type="Proteomes" id="UP000320876"/>
    </source>
</evidence>
<organism evidence="2 3">
    <name type="scientific">Amycolatopsis cihanbeyliensis</name>
    <dbReference type="NCBI Taxonomy" id="1128664"/>
    <lineage>
        <taxon>Bacteria</taxon>
        <taxon>Bacillati</taxon>
        <taxon>Actinomycetota</taxon>
        <taxon>Actinomycetes</taxon>
        <taxon>Pseudonocardiales</taxon>
        <taxon>Pseudonocardiaceae</taxon>
        <taxon>Amycolatopsis</taxon>
    </lineage>
</organism>
<dbReference type="EMBL" id="VFML01000001">
    <property type="protein sequence ID" value="TQJ00401.1"/>
    <property type="molecule type" value="Genomic_DNA"/>
</dbReference>
<evidence type="ECO:0000313" key="2">
    <source>
        <dbReference type="EMBL" id="TQJ00401.1"/>
    </source>
</evidence>
<sequence>MIELASLARHPTLAARLAASASATDGAVWDDARVRRWLEDRRREHRQRVRLVPLDEMRGWHFRPGLGDLRHRSGRFYSVQGLHVSTDTGPVPVWSQPIINQPEIGILGIVVREIDGLLHCLVQAKTEPGNVNGIQLSPTVQATRSNYTRAHGGSAVPYLEYFRSSGAGTRTILADVLQSEQGAWFYCKRNRNMIVEVGPEVEAREDFCWLTLRQLNRLLAVDNLVNMDTRTVLSCMPGWHPPEQDDRRGAHTDVEIRSWITEQQSEHTVTARLMPLPSVHEGGWRVRPDRITHRDGRYFDIIGAEVDSNTREVPSWCQPLLRPHGTGIAALLVRYHHGTPHALVNASVEAGYRDVVELGPTVQCTPENYTQFGPEHQPRYLDLVRSAPPESVLFDSVLSEEGGRFYHATTRYLIVDAGEELPLATPPEFRWMSLPQLTEFLKYSHYVNVQARTLIAALRSVLDRT</sequence>
<comment type="caution">
    <text evidence="2">The sequence shown here is derived from an EMBL/GenBank/DDBJ whole genome shotgun (WGS) entry which is preliminary data.</text>
</comment>
<dbReference type="RefSeq" id="WP_141995336.1">
    <property type="nucleotide sequence ID" value="NZ_VFML01000001.1"/>
</dbReference>
<dbReference type="Gene3D" id="3.90.79.40">
    <property type="entry name" value="EvaA sugar 2,3-dehydratase subunit"/>
    <property type="match status" value="2"/>
</dbReference>
<name>A0A542DBF3_AMYCI</name>
<accession>A0A542DBF3</accession>
<dbReference type="GO" id="GO:0016829">
    <property type="term" value="F:lyase activity"/>
    <property type="evidence" value="ECO:0007669"/>
    <property type="project" value="InterPro"/>
</dbReference>
<dbReference type="InterPro" id="IPR038153">
    <property type="entry name" value="EvaA-like_sf"/>
</dbReference>
<proteinExistence type="predicted"/>
<feature type="domain" description="dTDP-4-dehydro-6-deoxy-alpha-D-glucopyranose 2,3-dehydratase" evidence="1">
    <location>
        <begin position="254"/>
        <end position="458"/>
    </location>
</feature>